<dbReference type="InterPro" id="IPR017926">
    <property type="entry name" value="GATASE"/>
</dbReference>
<dbReference type="InterPro" id="IPR029062">
    <property type="entry name" value="Class_I_gatase-like"/>
</dbReference>
<dbReference type="GO" id="GO:0005829">
    <property type="term" value="C:cytosol"/>
    <property type="evidence" value="ECO:0007669"/>
    <property type="project" value="TreeGrafter"/>
</dbReference>
<evidence type="ECO:0000313" key="9">
    <source>
        <dbReference type="EMBL" id="KAK9821191.1"/>
    </source>
</evidence>
<dbReference type="GO" id="GO:0000162">
    <property type="term" value="P:L-tryptophan biosynthetic process"/>
    <property type="evidence" value="ECO:0007669"/>
    <property type="project" value="UniProtKB-KW"/>
</dbReference>
<organism evidence="9 10">
    <name type="scientific">Apatococcus lobatus</name>
    <dbReference type="NCBI Taxonomy" id="904363"/>
    <lineage>
        <taxon>Eukaryota</taxon>
        <taxon>Viridiplantae</taxon>
        <taxon>Chlorophyta</taxon>
        <taxon>core chlorophytes</taxon>
        <taxon>Trebouxiophyceae</taxon>
        <taxon>Chlorellales</taxon>
        <taxon>Chlorellaceae</taxon>
        <taxon>Apatococcus</taxon>
    </lineage>
</organism>
<comment type="subunit">
    <text evidence="2">Tetramer of two components I and two components II.</text>
</comment>
<sequence>MALGSLPTLSGDKCAEVHLQRPFATAGWLVSPQAQTKRRRRLHKQAKQACSRALATAGPVVLLDNYDSFTYNLSQYLGDLGCEHMVVKNDEKTVEEIEELQPRGILISPGPGRPEDSGISLALVRHMAPLTPVFGVCMGHQCIGQVWGAQITRAPGGVMHGKSCMVHLSSPEQPGQPHILEGLSSPFQAARYHSLVIDAATCPPDLEVTAQTDDGLIMAVRHRQYPTCQGVQFHPESIITSNGKIIIQNFINMLRSQSSTEDMPQLPLPHLAVA</sequence>
<dbReference type="EMBL" id="JALJOS010000040">
    <property type="protein sequence ID" value="KAK9821191.1"/>
    <property type="molecule type" value="Genomic_DNA"/>
</dbReference>
<dbReference type="PRINTS" id="PR00097">
    <property type="entry name" value="ANTSNTHASEII"/>
</dbReference>
<dbReference type="NCBIfam" id="TIGR00566">
    <property type="entry name" value="trpG_papA"/>
    <property type="match status" value="1"/>
</dbReference>
<dbReference type="InterPro" id="IPR006221">
    <property type="entry name" value="TrpG/PapA_dom"/>
</dbReference>
<proteinExistence type="predicted"/>
<evidence type="ECO:0000256" key="7">
    <source>
        <dbReference type="ARBA" id="ARBA00082672"/>
    </source>
</evidence>
<dbReference type="SUPFAM" id="SSF52317">
    <property type="entry name" value="Class I glutamine amidotransferase-like"/>
    <property type="match status" value="1"/>
</dbReference>
<evidence type="ECO:0000256" key="1">
    <source>
        <dbReference type="ARBA" id="ARBA00004873"/>
    </source>
</evidence>
<dbReference type="GO" id="GO:0004049">
    <property type="term" value="F:anthranilate synthase activity"/>
    <property type="evidence" value="ECO:0007669"/>
    <property type="project" value="UniProtKB-EC"/>
</dbReference>
<dbReference type="Proteomes" id="UP001438707">
    <property type="component" value="Unassembled WGS sequence"/>
</dbReference>
<dbReference type="Gene3D" id="3.40.50.880">
    <property type="match status" value="1"/>
</dbReference>
<dbReference type="CDD" id="cd01743">
    <property type="entry name" value="GATase1_Anthranilate_Synthase"/>
    <property type="match status" value="1"/>
</dbReference>
<dbReference type="PRINTS" id="PR00096">
    <property type="entry name" value="GATASE"/>
</dbReference>
<evidence type="ECO:0000256" key="3">
    <source>
        <dbReference type="ARBA" id="ARBA00012266"/>
    </source>
</evidence>
<dbReference type="PROSITE" id="PS51273">
    <property type="entry name" value="GATASE_TYPE_1"/>
    <property type="match status" value="1"/>
</dbReference>
<comment type="caution">
    <text evidence="9">The sequence shown here is derived from an EMBL/GenBank/DDBJ whole genome shotgun (WGS) entry which is preliminary data.</text>
</comment>
<reference evidence="9 10" key="1">
    <citation type="journal article" date="2024" name="Nat. Commun.">
        <title>Phylogenomics reveals the evolutionary origins of lichenization in chlorophyte algae.</title>
        <authorList>
            <person name="Puginier C."/>
            <person name="Libourel C."/>
            <person name="Otte J."/>
            <person name="Skaloud P."/>
            <person name="Haon M."/>
            <person name="Grisel S."/>
            <person name="Petersen M."/>
            <person name="Berrin J.G."/>
            <person name="Delaux P.M."/>
            <person name="Dal Grande F."/>
            <person name="Keller J."/>
        </authorList>
    </citation>
    <scope>NUCLEOTIDE SEQUENCE [LARGE SCALE GENOMIC DNA]</scope>
    <source>
        <strain evidence="9 10">SAG 2145</strain>
    </source>
</reference>
<accession>A0AAW1QIA7</accession>
<evidence type="ECO:0000256" key="2">
    <source>
        <dbReference type="ARBA" id="ARBA00011743"/>
    </source>
</evidence>
<protein>
    <recommendedName>
        <fullName evidence="4">Anthranilate synthase component 2</fullName>
        <ecNumber evidence="3">4.1.3.27</ecNumber>
    </recommendedName>
    <alternativeName>
        <fullName evidence="7">Anthranilate synthase, glutamine amidotransferase component</fullName>
    </alternativeName>
</protein>
<keyword evidence="5" id="KW-0822">Tryptophan biosynthesis</keyword>
<evidence type="ECO:0000256" key="6">
    <source>
        <dbReference type="ARBA" id="ARBA00022962"/>
    </source>
</evidence>
<evidence type="ECO:0000256" key="4">
    <source>
        <dbReference type="ARBA" id="ARBA00020654"/>
    </source>
</evidence>
<keyword evidence="5" id="KW-0028">Amino-acid biosynthesis</keyword>
<dbReference type="InterPro" id="IPR050472">
    <property type="entry name" value="Anth_synth/Amidotransfase"/>
</dbReference>
<gene>
    <name evidence="9" type="ORF">WJX74_008031</name>
</gene>
<feature type="domain" description="Glutamine amidotransferase" evidence="8">
    <location>
        <begin position="61"/>
        <end position="251"/>
    </location>
</feature>
<evidence type="ECO:0000313" key="10">
    <source>
        <dbReference type="Proteomes" id="UP001438707"/>
    </source>
</evidence>
<evidence type="ECO:0000256" key="5">
    <source>
        <dbReference type="ARBA" id="ARBA00022822"/>
    </source>
</evidence>
<keyword evidence="5" id="KW-0057">Aromatic amino acid biosynthesis</keyword>
<dbReference type="PRINTS" id="PR00099">
    <property type="entry name" value="CPSGATASE"/>
</dbReference>
<dbReference type="AlphaFoldDB" id="A0AAW1QIA7"/>
<dbReference type="Pfam" id="PF00117">
    <property type="entry name" value="GATase"/>
    <property type="match status" value="1"/>
</dbReference>
<keyword evidence="10" id="KW-1185">Reference proteome</keyword>
<evidence type="ECO:0000259" key="8">
    <source>
        <dbReference type="Pfam" id="PF00117"/>
    </source>
</evidence>
<dbReference type="EC" id="4.1.3.27" evidence="3"/>
<dbReference type="PANTHER" id="PTHR43418">
    <property type="entry name" value="MULTIFUNCTIONAL TRYPTOPHAN BIOSYNTHESIS PROTEIN-RELATED"/>
    <property type="match status" value="1"/>
</dbReference>
<dbReference type="FunFam" id="3.40.50.880:FF:000003">
    <property type="entry name" value="Anthranilate synthase component II"/>
    <property type="match status" value="1"/>
</dbReference>
<comment type="pathway">
    <text evidence="1">Amino-acid biosynthesis; L-tryptophan biosynthesis; L-tryptophan from chorismate: step 1/5.</text>
</comment>
<keyword evidence="6" id="KW-0315">Glutamine amidotransferase</keyword>
<name>A0AAW1QIA7_9CHLO</name>
<dbReference type="PANTHER" id="PTHR43418:SF4">
    <property type="entry name" value="MULTIFUNCTIONAL TRYPTOPHAN BIOSYNTHESIS PROTEIN"/>
    <property type="match status" value="1"/>
</dbReference>